<dbReference type="OrthoDB" id="9034589at2"/>
<dbReference type="EMBL" id="FXAH01000004">
    <property type="protein sequence ID" value="SMF22070.1"/>
    <property type="molecule type" value="Genomic_DNA"/>
</dbReference>
<protein>
    <recommendedName>
        <fullName evidence="4">Lipoprotein</fullName>
    </recommendedName>
</protein>
<dbReference type="Proteomes" id="UP000192911">
    <property type="component" value="Unassembled WGS sequence"/>
</dbReference>
<keyword evidence="1" id="KW-1133">Transmembrane helix</keyword>
<keyword evidence="3" id="KW-1185">Reference proteome</keyword>
<dbReference type="STRING" id="28094.SAMN06295900_10464"/>
<evidence type="ECO:0000256" key="1">
    <source>
        <dbReference type="SAM" id="Phobius"/>
    </source>
</evidence>
<dbReference type="AlphaFoldDB" id="A0A1X7DUR2"/>
<accession>A0A1X7DUR2</accession>
<name>A0A1X7DUR2_TRICW</name>
<organism evidence="2 3">
    <name type="scientific">Trinickia caryophylli</name>
    <name type="common">Paraburkholderia caryophylli</name>
    <dbReference type="NCBI Taxonomy" id="28094"/>
    <lineage>
        <taxon>Bacteria</taxon>
        <taxon>Pseudomonadati</taxon>
        <taxon>Pseudomonadota</taxon>
        <taxon>Betaproteobacteria</taxon>
        <taxon>Burkholderiales</taxon>
        <taxon>Burkholderiaceae</taxon>
        <taxon>Trinickia</taxon>
    </lineage>
</organism>
<evidence type="ECO:0008006" key="4">
    <source>
        <dbReference type="Google" id="ProtNLM"/>
    </source>
</evidence>
<dbReference type="GeneID" id="95551302"/>
<keyword evidence="1" id="KW-0472">Membrane</keyword>
<gene>
    <name evidence="2" type="ORF">SAMN06295900_10464</name>
</gene>
<feature type="transmembrane region" description="Helical" evidence="1">
    <location>
        <begin position="24"/>
        <end position="44"/>
    </location>
</feature>
<sequence>MNDESGCFSSARATQPLALRRSPFLAAATFSFALLAGVCVHLVAAPRGASLAGAATLAALWLAARAHARRQPAALVFEPGGIAAHDLEGRAVVHGAIAGCMHWAGRLLVISVRPHGGGRAVRIVVASDALGAEAFRECAVRVRQAAHSFL</sequence>
<dbReference type="RefSeq" id="WP_085226632.1">
    <property type="nucleotide sequence ID" value="NZ_BSQD01000005.1"/>
</dbReference>
<keyword evidence="1" id="KW-0812">Transmembrane</keyword>
<reference evidence="3" key="1">
    <citation type="submission" date="2017-04" db="EMBL/GenBank/DDBJ databases">
        <authorList>
            <person name="Varghese N."/>
            <person name="Submissions S."/>
        </authorList>
    </citation>
    <scope>NUCLEOTIDE SEQUENCE [LARGE SCALE GENOMIC DNA]</scope>
    <source>
        <strain evidence="3">Ballard 720</strain>
    </source>
</reference>
<evidence type="ECO:0000313" key="2">
    <source>
        <dbReference type="EMBL" id="SMF22070.1"/>
    </source>
</evidence>
<evidence type="ECO:0000313" key="3">
    <source>
        <dbReference type="Proteomes" id="UP000192911"/>
    </source>
</evidence>
<proteinExistence type="predicted"/>